<name>A0ACC1NJU6_9HYPO</name>
<protein>
    <submittedName>
        <fullName evidence="1">Uncharacterized protein</fullName>
    </submittedName>
</protein>
<gene>
    <name evidence="1" type="ORF">NQ176_g3185</name>
</gene>
<reference evidence="1" key="1">
    <citation type="submission" date="2022-08" db="EMBL/GenBank/DDBJ databases">
        <title>Genome Sequence of Lecanicillium fungicola.</title>
        <authorList>
            <person name="Buettner E."/>
        </authorList>
    </citation>
    <scope>NUCLEOTIDE SEQUENCE</scope>
    <source>
        <strain evidence="1">Babe33</strain>
    </source>
</reference>
<evidence type="ECO:0000313" key="2">
    <source>
        <dbReference type="Proteomes" id="UP001143910"/>
    </source>
</evidence>
<dbReference type="EMBL" id="JANJQO010000273">
    <property type="protein sequence ID" value="KAJ2979545.1"/>
    <property type="molecule type" value="Genomic_DNA"/>
</dbReference>
<accession>A0ACC1NJU6</accession>
<organism evidence="1 2">
    <name type="scientific">Zarea fungicola</name>
    <dbReference type="NCBI Taxonomy" id="93591"/>
    <lineage>
        <taxon>Eukaryota</taxon>
        <taxon>Fungi</taxon>
        <taxon>Dikarya</taxon>
        <taxon>Ascomycota</taxon>
        <taxon>Pezizomycotina</taxon>
        <taxon>Sordariomycetes</taxon>
        <taxon>Hypocreomycetidae</taxon>
        <taxon>Hypocreales</taxon>
        <taxon>Cordycipitaceae</taxon>
        <taxon>Zarea</taxon>
    </lineage>
</organism>
<evidence type="ECO:0000313" key="1">
    <source>
        <dbReference type="EMBL" id="KAJ2979545.1"/>
    </source>
</evidence>
<proteinExistence type="predicted"/>
<sequence>MIVLNKADAVIELFDKRGAIYSHRQETYLVNELLCLGEAHILLMGYTATWRKIRKIFMSMLNIRAVKRLRPIQEAESSQMMKELCENPDLFRNHLRRYATSVVLSCVFGQRSASYDDERIQSIFAVQGRFTSILEPGNFPPVDEFPVLKYMPELLAPWKTRAIQIRKDQRADHLRLLHDVKKRIEQGVEIECLMDTLLSDDNDELNGLDELQVAYIGGVMLEAGADTTSALLLSFILAMIKFPNVLARAQKEVDEVCGTKRSPTFDDMDNLPYIRACVLETSRWRPVNPGSFPHVSTQDDWYKGYFIPKGSTVISNNLAIHYNEEDYDNPSEYRPERYLENEFGTKTVLDSDASKSRRAVYSFGAGRRVCPGIHLAENSLEINMAKLVWGFNFLPPLDPTTNIPVPLDDVDVAYQSAYSDGFTSCAKPFKCRIIPRSDEHAQVMQRDFEASATLFQKYTH</sequence>
<comment type="caution">
    <text evidence="1">The sequence shown here is derived from an EMBL/GenBank/DDBJ whole genome shotgun (WGS) entry which is preliminary data.</text>
</comment>
<keyword evidence="2" id="KW-1185">Reference proteome</keyword>
<dbReference type="Proteomes" id="UP001143910">
    <property type="component" value="Unassembled WGS sequence"/>
</dbReference>